<comment type="subcellular location">
    <subcellularLocation>
        <location evidence="8">Cytoplasm</location>
    </subcellularLocation>
</comment>
<comment type="caution">
    <text evidence="12">The sequence shown here is derived from an EMBL/GenBank/DDBJ whole genome shotgun (WGS) entry which is preliminary data.</text>
</comment>
<evidence type="ECO:0000256" key="9">
    <source>
        <dbReference type="PROSITE-ProRule" id="PRU10072"/>
    </source>
</evidence>
<evidence type="ECO:0000256" key="10">
    <source>
        <dbReference type="RuleBase" id="RU003780"/>
    </source>
</evidence>
<evidence type="ECO:0000256" key="8">
    <source>
        <dbReference type="HAMAP-Rule" id="MF_00148"/>
    </source>
</evidence>
<dbReference type="NCBIfam" id="NF003588">
    <property type="entry name" value="PRK05254.1-1"/>
    <property type="match status" value="1"/>
</dbReference>
<dbReference type="PROSITE" id="PS00130">
    <property type="entry name" value="U_DNA_GLYCOSYLASE"/>
    <property type="match status" value="1"/>
</dbReference>
<evidence type="ECO:0000256" key="2">
    <source>
        <dbReference type="ARBA" id="ARBA00002631"/>
    </source>
</evidence>
<dbReference type="GO" id="GO:0004844">
    <property type="term" value="F:uracil DNA N-glycosylase activity"/>
    <property type="evidence" value="ECO:0007669"/>
    <property type="project" value="UniProtKB-EC"/>
</dbReference>
<dbReference type="Pfam" id="PF03167">
    <property type="entry name" value="UDG"/>
    <property type="match status" value="1"/>
</dbReference>
<dbReference type="InterPro" id="IPR002043">
    <property type="entry name" value="UDG_fam1"/>
</dbReference>
<dbReference type="InterPro" id="IPR005122">
    <property type="entry name" value="Uracil-DNA_glycosylase-like"/>
</dbReference>
<dbReference type="InterPro" id="IPR036895">
    <property type="entry name" value="Uracil-DNA_glycosylase-like_sf"/>
</dbReference>
<keyword evidence="7 8" id="KW-0234">DNA repair</keyword>
<feature type="domain" description="Uracil-DNA glycosylase-like" evidence="11">
    <location>
        <begin position="45"/>
        <end position="205"/>
    </location>
</feature>
<comment type="similarity">
    <text evidence="3 8 10">Belongs to the uracil-DNA glycosylase (UDG) superfamily. UNG family.</text>
</comment>
<dbReference type="CDD" id="cd10027">
    <property type="entry name" value="UDG-F1-like"/>
    <property type="match status" value="1"/>
</dbReference>
<evidence type="ECO:0000313" key="12">
    <source>
        <dbReference type="EMBL" id="RYC74464.1"/>
    </source>
</evidence>
<evidence type="ECO:0000256" key="6">
    <source>
        <dbReference type="ARBA" id="ARBA00022801"/>
    </source>
</evidence>
<evidence type="ECO:0000259" key="11">
    <source>
        <dbReference type="SMART" id="SM00986"/>
    </source>
</evidence>
<keyword evidence="13" id="KW-1185">Reference proteome</keyword>
<comment type="function">
    <text evidence="2 8 10">Excises uracil residues from the DNA which can arise as a result of misincorporation of dUMP residues by DNA polymerase or due to deamination of cytosine.</text>
</comment>
<dbReference type="NCBIfam" id="TIGR00628">
    <property type="entry name" value="ung"/>
    <property type="match status" value="1"/>
</dbReference>
<feature type="active site" description="Proton acceptor" evidence="8 9">
    <location>
        <position position="60"/>
    </location>
</feature>
<organism evidence="12 13">
    <name type="scientific">Candidatus Nanosyncoccus alces</name>
    <dbReference type="NCBI Taxonomy" id="2171997"/>
    <lineage>
        <taxon>Bacteria</taxon>
        <taxon>Candidatus Saccharimonadota</taxon>
        <taxon>Candidatus Nanosyncoccalia</taxon>
        <taxon>Candidatus Nanosyncoccales</taxon>
        <taxon>Candidatus Nanosyncoccaceae</taxon>
        <taxon>Candidatus Nanosyncoccus</taxon>
    </lineage>
</organism>
<dbReference type="RefSeq" id="WP_129735268.1">
    <property type="nucleotide sequence ID" value="NZ_PRLM01000006.1"/>
</dbReference>
<dbReference type="Gene3D" id="3.40.470.10">
    <property type="entry name" value="Uracil-DNA glycosylase-like domain"/>
    <property type="match status" value="1"/>
</dbReference>
<dbReference type="EMBL" id="PRLM01000006">
    <property type="protein sequence ID" value="RYC74464.1"/>
    <property type="molecule type" value="Genomic_DNA"/>
</dbReference>
<dbReference type="InterPro" id="IPR018085">
    <property type="entry name" value="Ura-DNA_Glyclase_AS"/>
</dbReference>
<keyword evidence="12" id="KW-0326">Glycosidase</keyword>
<name>A0ABY0FNC5_9BACT</name>
<reference evidence="12 13" key="1">
    <citation type="journal article" date="2018" name="bioRxiv">
        <title>Evidence of independent acquisition and adaption of ultra-small bacteria to human hosts across the highly diverse yet reduced genomes of the phylum Saccharibacteria.</title>
        <authorList>
            <person name="McLean J.S."/>
            <person name="Bor B."/>
            <person name="To T.T."/>
            <person name="Liu Q."/>
            <person name="Kearns K.A."/>
            <person name="Solden L.M."/>
            <person name="Wrighton K.C."/>
            <person name="He X."/>
            <person name="Shi W."/>
        </authorList>
    </citation>
    <scope>NUCLEOTIDE SEQUENCE [LARGE SCALE GENOMIC DNA]</scope>
    <source>
        <strain evidence="12 13">TM7_G3_2_Rum_HOT_351B</strain>
    </source>
</reference>
<evidence type="ECO:0000313" key="13">
    <source>
        <dbReference type="Proteomes" id="UP001191019"/>
    </source>
</evidence>
<dbReference type="NCBIfam" id="NF003589">
    <property type="entry name" value="PRK05254.1-2"/>
    <property type="match status" value="1"/>
</dbReference>
<accession>A0ABY0FNC5</accession>
<keyword evidence="8" id="KW-0963">Cytoplasm</keyword>
<dbReference type="PANTHER" id="PTHR11264">
    <property type="entry name" value="URACIL-DNA GLYCOSYLASE"/>
    <property type="match status" value="1"/>
</dbReference>
<dbReference type="SMART" id="SM00987">
    <property type="entry name" value="UreE_C"/>
    <property type="match status" value="1"/>
</dbReference>
<evidence type="ECO:0000256" key="7">
    <source>
        <dbReference type="ARBA" id="ARBA00023204"/>
    </source>
</evidence>
<gene>
    <name evidence="8 12" type="primary">ung</name>
    <name evidence="12" type="ORF">G3RUM_00619</name>
</gene>
<keyword evidence="6 8" id="KW-0378">Hydrolase</keyword>
<evidence type="ECO:0000256" key="4">
    <source>
        <dbReference type="ARBA" id="ARBA00012030"/>
    </source>
</evidence>
<sequence length="215" mass="24393">MHESWKPFLKSEFDKPYFKELSEFLHAEYETKTIFPKKSLVFSAFATNLNEVKVVILGQDPYHTPGAAEGLAFSVPPRQPIPPSLINIYKEIDDDIGKHANPTGSLRNWQKQGVLLLNTVLTVEAHKAGSHRGHGWEIFTTEVIKYLSETRPHLVFILWGRDARNKKPLIDGSKHLILESPHPSPLSAHAGFFGNHHFSKTNNFLKQIGLEPIVW</sequence>
<dbReference type="Proteomes" id="UP001191019">
    <property type="component" value="Unassembled WGS sequence"/>
</dbReference>
<dbReference type="HAMAP" id="MF_00148">
    <property type="entry name" value="UDG"/>
    <property type="match status" value="1"/>
</dbReference>
<dbReference type="SMART" id="SM00986">
    <property type="entry name" value="UDG"/>
    <property type="match status" value="1"/>
</dbReference>
<dbReference type="NCBIfam" id="NF003591">
    <property type="entry name" value="PRK05254.1-4"/>
    <property type="match status" value="1"/>
</dbReference>
<reference evidence="12 13" key="2">
    <citation type="journal article" date="2020" name="Cell Rep.">
        <title>Acquisition and Adaptation of Ultra-small Parasitic Reduced Genome Bacteria to Mammalian Hosts.</title>
        <authorList>
            <person name="McLean J.S."/>
            <person name="Bor B."/>
            <person name="Kerns K.A."/>
            <person name="Liu Q."/>
            <person name="To T.T."/>
            <person name="Solden L."/>
            <person name="Hendrickson E.L."/>
            <person name="Wrighton K."/>
            <person name="Shi W."/>
            <person name="He X."/>
        </authorList>
    </citation>
    <scope>NUCLEOTIDE SEQUENCE [LARGE SCALE GENOMIC DNA]</scope>
    <source>
        <strain evidence="12 13">TM7_G3_2_Rum_HOT_351B</strain>
    </source>
</reference>
<evidence type="ECO:0000256" key="5">
    <source>
        <dbReference type="ARBA" id="ARBA00022763"/>
    </source>
</evidence>
<protein>
    <recommendedName>
        <fullName evidence="4 8">Uracil-DNA glycosylase</fullName>
        <shortName evidence="8">UDG</shortName>
        <ecNumber evidence="4 8">3.2.2.27</ecNumber>
    </recommendedName>
</protein>
<proteinExistence type="inferred from homology"/>
<evidence type="ECO:0000256" key="1">
    <source>
        <dbReference type="ARBA" id="ARBA00001400"/>
    </source>
</evidence>
<dbReference type="SUPFAM" id="SSF52141">
    <property type="entry name" value="Uracil-DNA glycosylase-like"/>
    <property type="match status" value="1"/>
</dbReference>
<keyword evidence="5 8" id="KW-0227">DNA damage</keyword>
<dbReference type="PANTHER" id="PTHR11264:SF0">
    <property type="entry name" value="URACIL-DNA GLYCOSYLASE"/>
    <property type="match status" value="1"/>
</dbReference>
<comment type="catalytic activity">
    <reaction evidence="1 8 10">
        <text>Hydrolyzes single-stranded DNA or mismatched double-stranded DNA and polynucleotides, releasing free uracil.</text>
        <dbReference type="EC" id="3.2.2.27"/>
    </reaction>
</comment>
<dbReference type="NCBIfam" id="NF003592">
    <property type="entry name" value="PRK05254.1-5"/>
    <property type="match status" value="1"/>
</dbReference>
<dbReference type="EC" id="3.2.2.27" evidence="4 8"/>
<evidence type="ECO:0000256" key="3">
    <source>
        <dbReference type="ARBA" id="ARBA00008184"/>
    </source>
</evidence>